<gene>
    <name evidence="4" type="ORF">BAG01nite_18770</name>
    <name evidence="5" type="ORF">EB820_12555</name>
</gene>
<dbReference type="OrthoDB" id="2680521at2"/>
<dbReference type="GO" id="GO:0009986">
    <property type="term" value="C:cell surface"/>
    <property type="evidence" value="ECO:0007669"/>
    <property type="project" value="UniProtKB-SubCell"/>
</dbReference>
<evidence type="ECO:0000313" key="4">
    <source>
        <dbReference type="EMBL" id="GED25775.1"/>
    </source>
</evidence>
<dbReference type="InterPro" id="IPR012902">
    <property type="entry name" value="N_methyl_site"/>
</dbReference>
<proteinExistence type="predicted"/>
<dbReference type="Proteomes" id="UP000276178">
    <property type="component" value="Unassembled WGS sequence"/>
</dbReference>
<dbReference type="GeneID" id="82813501"/>
<dbReference type="EMBL" id="RHHN01000037">
    <property type="protein sequence ID" value="RNB54912.1"/>
    <property type="molecule type" value="Genomic_DNA"/>
</dbReference>
<comment type="subcellular location">
    <subcellularLocation>
        <location evidence="1">Cell surface</location>
    </subcellularLocation>
</comment>
<keyword evidence="7" id="KW-1185">Reference proteome</keyword>
<dbReference type="Pfam" id="PF07963">
    <property type="entry name" value="N_methyl"/>
    <property type="match status" value="1"/>
</dbReference>
<reference evidence="5 6" key="1">
    <citation type="submission" date="2018-10" db="EMBL/GenBank/DDBJ databases">
        <title>Phylogenomics of Brevibacillus.</title>
        <authorList>
            <person name="Dunlap C."/>
        </authorList>
    </citation>
    <scope>NUCLEOTIDE SEQUENCE [LARGE SCALE GENOMIC DNA]</scope>
    <source>
        <strain evidence="5 6">NRRL NRS 1219</strain>
    </source>
</reference>
<evidence type="ECO:0000313" key="7">
    <source>
        <dbReference type="Proteomes" id="UP000317180"/>
    </source>
</evidence>
<name>A0A3M8AUS1_9BACL</name>
<dbReference type="RefSeq" id="WP_005830893.1">
    <property type="nucleotide sequence ID" value="NZ_BJOD01000016.1"/>
</dbReference>
<evidence type="ECO:0008006" key="8">
    <source>
        <dbReference type="Google" id="ProtNLM"/>
    </source>
</evidence>
<dbReference type="GO" id="GO:0030420">
    <property type="term" value="P:establishment of competence for transformation"/>
    <property type="evidence" value="ECO:0007669"/>
    <property type="project" value="UniProtKB-KW"/>
</dbReference>
<dbReference type="PROSITE" id="PS00409">
    <property type="entry name" value="PROKAR_NTER_METHYL"/>
    <property type="match status" value="1"/>
</dbReference>
<sequence length="172" mass="19091">MKVLDNEKGLSLVEVVASLLIFSIALLFLSHFLVRSFEISGNQDSRQVAMNLARQTVEEWRAGNGVIPADQQQGISLADQYLGKPLPFHLLASICSNEAPNWPNDFKGIKLADMTINDRVYQTYVLPRFITTEQTASQSLIRVVVTVFSNDVKVAELETLIANPEIGQENDA</sequence>
<keyword evidence="3" id="KW-0472">Membrane</keyword>
<dbReference type="Proteomes" id="UP000317180">
    <property type="component" value="Unassembled WGS sequence"/>
</dbReference>
<keyword evidence="3" id="KW-1133">Transmembrane helix</keyword>
<dbReference type="AlphaFoldDB" id="A0A3M8AUS1"/>
<evidence type="ECO:0000313" key="6">
    <source>
        <dbReference type="Proteomes" id="UP000276178"/>
    </source>
</evidence>
<evidence type="ECO:0000313" key="5">
    <source>
        <dbReference type="EMBL" id="RNB54912.1"/>
    </source>
</evidence>
<dbReference type="EMBL" id="BJOD01000016">
    <property type="protein sequence ID" value="GED25775.1"/>
    <property type="molecule type" value="Genomic_DNA"/>
</dbReference>
<feature type="transmembrane region" description="Helical" evidence="3">
    <location>
        <begin position="12"/>
        <end position="34"/>
    </location>
</feature>
<keyword evidence="2" id="KW-0178">Competence</keyword>
<accession>A0A3M8AUS1</accession>
<reference evidence="4 7" key="2">
    <citation type="submission" date="2019-06" db="EMBL/GenBank/DDBJ databases">
        <title>Whole genome shotgun sequence of Brevibacillus agri NBRC 15538.</title>
        <authorList>
            <person name="Hosoyama A."/>
            <person name="Uohara A."/>
            <person name="Ohji S."/>
            <person name="Ichikawa N."/>
        </authorList>
    </citation>
    <scope>NUCLEOTIDE SEQUENCE [LARGE SCALE GENOMIC DNA]</scope>
    <source>
        <strain evidence="4 7">NBRC 15538</strain>
    </source>
</reference>
<keyword evidence="3" id="KW-0812">Transmembrane</keyword>
<protein>
    <recommendedName>
        <fullName evidence="8">Type II secretion system protein</fullName>
    </recommendedName>
</protein>
<evidence type="ECO:0000256" key="1">
    <source>
        <dbReference type="ARBA" id="ARBA00004241"/>
    </source>
</evidence>
<organism evidence="5 6">
    <name type="scientific">Brevibacillus agri</name>
    <dbReference type="NCBI Taxonomy" id="51101"/>
    <lineage>
        <taxon>Bacteria</taxon>
        <taxon>Bacillati</taxon>
        <taxon>Bacillota</taxon>
        <taxon>Bacilli</taxon>
        <taxon>Bacillales</taxon>
        <taxon>Paenibacillaceae</taxon>
        <taxon>Brevibacillus</taxon>
    </lineage>
</organism>
<evidence type="ECO:0000256" key="2">
    <source>
        <dbReference type="ARBA" id="ARBA00023287"/>
    </source>
</evidence>
<evidence type="ECO:0000256" key="3">
    <source>
        <dbReference type="SAM" id="Phobius"/>
    </source>
</evidence>
<comment type="caution">
    <text evidence="5">The sequence shown here is derived from an EMBL/GenBank/DDBJ whole genome shotgun (WGS) entry which is preliminary data.</text>
</comment>